<dbReference type="eggNOG" id="COG2172">
    <property type="taxonomic scope" value="Bacteria"/>
</dbReference>
<evidence type="ECO:0000259" key="2">
    <source>
        <dbReference type="Pfam" id="PF13581"/>
    </source>
</evidence>
<dbReference type="GO" id="GO:0004674">
    <property type="term" value="F:protein serine/threonine kinase activity"/>
    <property type="evidence" value="ECO:0007669"/>
    <property type="project" value="UniProtKB-KW"/>
</dbReference>
<evidence type="ECO:0000313" key="3">
    <source>
        <dbReference type="EMBL" id="GAL87343.1"/>
    </source>
</evidence>
<dbReference type="EMBL" id="BBLT01000012">
    <property type="protein sequence ID" value="GAL87343.1"/>
    <property type="molecule type" value="Genomic_DNA"/>
</dbReference>
<dbReference type="RefSeq" id="WP_045468596.1">
    <property type="nucleotide sequence ID" value="NZ_BBLT01000012.1"/>
</dbReference>
<sequence length="138" mass="15886">MNHKLRIACTKESLKEIRKFVTQTLTDLHLPEIEVNMLVLAVEEICANRIIHSNNCDENQHLNLLISENCDGLTFEISDQGAPFDHTQYSEPDINQLVKEKKKGGLGLMLVNRIMDSIEVFKEKDLTVYRLFKKLTIC</sequence>
<organism evidence="3 4">
    <name type="scientific">Sporocytophaga myxococcoides</name>
    <dbReference type="NCBI Taxonomy" id="153721"/>
    <lineage>
        <taxon>Bacteria</taxon>
        <taxon>Pseudomonadati</taxon>
        <taxon>Bacteroidota</taxon>
        <taxon>Cytophagia</taxon>
        <taxon>Cytophagales</taxon>
        <taxon>Cytophagaceae</taxon>
        <taxon>Sporocytophaga</taxon>
    </lineage>
</organism>
<dbReference type="InterPro" id="IPR036890">
    <property type="entry name" value="HATPase_C_sf"/>
</dbReference>
<dbReference type="AlphaFoldDB" id="A0A098LMN1"/>
<evidence type="ECO:0000313" key="4">
    <source>
        <dbReference type="Proteomes" id="UP000030185"/>
    </source>
</evidence>
<reference evidence="3 4" key="1">
    <citation type="submission" date="2014-09" db="EMBL/GenBank/DDBJ databases">
        <title>Sporocytophaga myxococcoides PG-01 genome sequencing.</title>
        <authorList>
            <person name="Liu L."/>
            <person name="Gao P.J."/>
            <person name="Chen G.J."/>
            <person name="Wang L.S."/>
        </authorList>
    </citation>
    <scope>NUCLEOTIDE SEQUENCE [LARGE SCALE GENOMIC DNA]</scope>
    <source>
        <strain evidence="3 4">PG-01</strain>
    </source>
</reference>
<dbReference type="Pfam" id="PF13581">
    <property type="entry name" value="HATPase_c_2"/>
    <property type="match status" value="1"/>
</dbReference>
<dbReference type="SUPFAM" id="SSF55874">
    <property type="entry name" value="ATPase domain of HSP90 chaperone/DNA topoisomerase II/histidine kinase"/>
    <property type="match status" value="1"/>
</dbReference>
<keyword evidence="1" id="KW-0418">Kinase</keyword>
<comment type="caution">
    <text evidence="3">The sequence shown here is derived from an EMBL/GenBank/DDBJ whole genome shotgun (WGS) entry which is preliminary data.</text>
</comment>
<keyword evidence="1" id="KW-0723">Serine/threonine-protein kinase</keyword>
<dbReference type="PANTHER" id="PTHR35526">
    <property type="entry name" value="ANTI-SIGMA-F FACTOR RSBW-RELATED"/>
    <property type="match status" value="1"/>
</dbReference>
<dbReference type="InterPro" id="IPR050267">
    <property type="entry name" value="Anti-sigma-factor_SerPK"/>
</dbReference>
<protein>
    <recommendedName>
        <fullName evidence="2">Histidine kinase/HSP90-like ATPase domain-containing protein</fullName>
    </recommendedName>
</protein>
<dbReference type="CDD" id="cd16936">
    <property type="entry name" value="HATPase_RsbW-like"/>
    <property type="match status" value="1"/>
</dbReference>
<proteinExistence type="predicted"/>
<dbReference type="InterPro" id="IPR003594">
    <property type="entry name" value="HATPase_dom"/>
</dbReference>
<dbReference type="OrthoDB" id="9792240at2"/>
<keyword evidence="4" id="KW-1185">Reference proteome</keyword>
<gene>
    <name evidence="3" type="ORF">MYP_4573</name>
</gene>
<dbReference type="STRING" id="153721.MYP_4573"/>
<accession>A0A098LMN1</accession>
<keyword evidence="1" id="KW-0808">Transferase</keyword>
<dbReference type="Proteomes" id="UP000030185">
    <property type="component" value="Unassembled WGS sequence"/>
</dbReference>
<evidence type="ECO:0000256" key="1">
    <source>
        <dbReference type="ARBA" id="ARBA00022527"/>
    </source>
</evidence>
<dbReference type="Gene3D" id="3.30.565.10">
    <property type="entry name" value="Histidine kinase-like ATPase, C-terminal domain"/>
    <property type="match status" value="1"/>
</dbReference>
<name>A0A098LMN1_9BACT</name>
<feature type="domain" description="Histidine kinase/HSP90-like ATPase" evidence="2">
    <location>
        <begin position="10"/>
        <end position="126"/>
    </location>
</feature>